<dbReference type="Gene3D" id="2.160.20.160">
    <property type="match status" value="1"/>
</dbReference>
<comment type="caution">
    <text evidence="1">The sequence shown here is derived from an EMBL/GenBank/DDBJ whole genome shotgun (WGS) entry which is preliminary data.</text>
</comment>
<dbReference type="InterPro" id="IPR011049">
    <property type="entry name" value="Serralysin-like_metalloprot_C"/>
</dbReference>
<name>A0ABR7TXM7_9BRAD</name>
<evidence type="ECO:0008006" key="3">
    <source>
        <dbReference type="Google" id="ProtNLM"/>
    </source>
</evidence>
<gene>
    <name evidence="1" type="ORF">HA482_00425</name>
</gene>
<sequence length="390" mass="41099">MNFEYGPADPAVGEFTYPIGVMSGRASSVYFGAGAAFGLHFWWAIMPSATIWVRYDLSFVETTDQSASQEALYYTDIKGYHVLVYAPYADPYYLPDTPGEFIEYGHGPYFNLSMLSYAFYGSAPNTFTFIGYKATATDVSLTQPTEALPALQTLTRTSYTFDSSGHVISQYDLSVSAYDHVWRAQTVVIPPTLFTSGADVVDFGQLKPDQQQAISEGADITQGLGGNDVVTLAGSQSFTTGSKTGDTYTVNGGSGSYNITLGAGSDTVTLTGAGSTTISVGTGADTVLLNGSGATTLKFGAANESVKVWSSQSAPIAMTIDGFGLGDTLDFSGLSNLTLTAVTSSTQEVDVYSGKTIVARLNFVNFSGAVDTTFLEPLNDAAGGAIAESW</sequence>
<organism evidence="1 2">
    <name type="scientific">Bradyrhizobium campsiandrae</name>
    <dbReference type="NCBI Taxonomy" id="1729892"/>
    <lineage>
        <taxon>Bacteria</taxon>
        <taxon>Pseudomonadati</taxon>
        <taxon>Pseudomonadota</taxon>
        <taxon>Alphaproteobacteria</taxon>
        <taxon>Hyphomicrobiales</taxon>
        <taxon>Nitrobacteraceae</taxon>
        <taxon>Bradyrhizobium</taxon>
    </lineage>
</organism>
<dbReference type="Proteomes" id="UP000639516">
    <property type="component" value="Unassembled WGS sequence"/>
</dbReference>
<dbReference type="RefSeq" id="WP_188098297.1">
    <property type="nucleotide sequence ID" value="NZ_JAANIH010000008.1"/>
</dbReference>
<keyword evidence="2" id="KW-1185">Reference proteome</keyword>
<proteinExistence type="predicted"/>
<evidence type="ECO:0000313" key="1">
    <source>
        <dbReference type="EMBL" id="MBC9976674.1"/>
    </source>
</evidence>
<accession>A0ABR7TXM7</accession>
<dbReference type="SUPFAM" id="SSF51120">
    <property type="entry name" value="beta-Roll"/>
    <property type="match status" value="1"/>
</dbReference>
<dbReference type="EMBL" id="JAATTO010000001">
    <property type="protein sequence ID" value="MBC9976674.1"/>
    <property type="molecule type" value="Genomic_DNA"/>
</dbReference>
<evidence type="ECO:0000313" key="2">
    <source>
        <dbReference type="Proteomes" id="UP000639516"/>
    </source>
</evidence>
<protein>
    <recommendedName>
        <fullName evidence="3">Calcium-binding protein</fullName>
    </recommendedName>
</protein>
<reference evidence="1 2" key="1">
    <citation type="journal article" date="2020" name="Arch. Microbiol.">
        <title>Bradyrhizobium campsiandrae sp. nov., a nitrogen-fixing bacterial strain isolated from a native leguminous tree from the Amazon adapted to flooded conditions.</title>
        <authorList>
            <person name="Cabral Michel D."/>
            <person name="Martins da Costa E."/>
            <person name="Azarias Guimaraes A."/>
            <person name="Soares de Carvalho T."/>
            <person name="Santos de Castro Caputo P."/>
            <person name="Willems A."/>
            <person name="de Souza Moreira F.M."/>
        </authorList>
    </citation>
    <scope>NUCLEOTIDE SEQUENCE [LARGE SCALE GENOMIC DNA]</scope>
    <source>
        <strain evidence="2">INPA 384B</strain>
    </source>
</reference>